<dbReference type="Gene3D" id="1.20.1260.10">
    <property type="match status" value="1"/>
</dbReference>
<dbReference type="PROSITE" id="PS51257">
    <property type="entry name" value="PROKAR_LIPOPROTEIN"/>
    <property type="match status" value="1"/>
</dbReference>
<dbReference type="EMBL" id="LQPJ01000109">
    <property type="protein sequence ID" value="ORW23223.1"/>
    <property type="molecule type" value="Genomic_DNA"/>
</dbReference>
<organism evidence="4 5">
    <name type="scientific">Mycobacterium palustre</name>
    <dbReference type="NCBI Taxonomy" id="153971"/>
    <lineage>
        <taxon>Bacteria</taxon>
        <taxon>Bacillati</taxon>
        <taxon>Actinomycetota</taxon>
        <taxon>Actinomycetes</taxon>
        <taxon>Mycobacteriales</taxon>
        <taxon>Mycobacteriaceae</taxon>
        <taxon>Mycobacterium</taxon>
        <taxon>Mycobacterium simiae complex</taxon>
    </lineage>
</organism>
<dbReference type="AlphaFoldDB" id="A0A1X1ZIM6"/>
<dbReference type="PANTHER" id="PTHR36933:SF1">
    <property type="entry name" value="SLL0788 PROTEIN"/>
    <property type="match status" value="1"/>
</dbReference>
<dbReference type="InterPro" id="IPR005183">
    <property type="entry name" value="DUF305_CopM-like"/>
</dbReference>
<protein>
    <recommendedName>
        <fullName evidence="3">DUF305 domain-containing protein</fullName>
    </recommendedName>
</protein>
<dbReference type="STRING" id="153971.AWC19_11685"/>
<dbReference type="PANTHER" id="PTHR36933">
    <property type="entry name" value="SLL0788 PROTEIN"/>
    <property type="match status" value="1"/>
</dbReference>
<sequence length="203" mass="21338">MPSLNTRRAAGLAICAAALLLSSCASSGSGNQAHPTRSDDKPVISGEPAGYNTTDVTFARNMTALEEQGINLTLLVHDHSTDSGIATFAAKSEAALQLDTQVLKALRAQWKEDQDNQTPGGGGPSLTAHGMVDSATVTQLNTLYGPEFDTLWLKSMINLDQGAIEQANAEIANGKNVDAVSLAKQVVKTRQAEIGQMQEMLGS</sequence>
<evidence type="ECO:0000313" key="5">
    <source>
        <dbReference type="Proteomes" id="UP000193529"/>
    </source>
</evidence>
<feature type="domain" description="DUF305" evidence="3">
    <location>
        <begin position="55"/>
        <end position="201"/>
    </location>
</feature>
<evidence type="ECO:0000259" key="3">
    <source>
        <dbReference type="Pfam" id="PF03713"/>
    </source>
</evidence>
<gene>
    <name evidence="4" type="ORF">AWC19_11685</name>
</gene>
<keyword evidence="2" id="KW-0732">Signal</keyword>
<reference evidence="4 5" key="1">
    <citation type="submission" date="2016-01" db="EMBL/GenBank/DDBJ databases">
        <title>The new phylogeny of the genus Mycobacterium.</title>
        <authorList>
            <person name="Tarcisio F."/>
            <person name="Conor M."/>
            <person name="Antonella G."/>
            <person name="Elisabetta G."/>
            <person name="Giulia F.S."/>
            <person name="Sara T."/>
            <person name="Anna F."/>
            <person name="Clotilde B."/>
            <person name="Roberto B."/>
            <person name="Veronica D.S."/>
            <person name="Fabio R."/>
            <person name="Monica P."/>
            <person name="Olivier J."/>
            <person name="Enrico T."/>
            <person name="Nicola S."/>
        </authorList>
    </citation>
    <scope>NUCLEOTIDE SEQUENCE [LARGE SCALE GENOMIC DNA]</scope>
    <source>
        <strain evidence="4 5">DSM 44572</strain>
    </source>
</reference>
<feature type="region of interest" description="Disordered" evidence="1">
    <location>
        <begin position="28"/>
        <end position="49"/>
    </location>
</feature>
<feature type="chain" id="PRO_5039410696" description="DUF305 domain-containing protein" evidence="2">
    <location>
        <begin position="28"/>
        <end position="203"/>
    </location>
</feature>
<name>A0A1X1ZIM6_9MYCO</name>
<dbReference type="InterPro" id="IPR012347">
    <property type="entry name" value="Ferritin-like"/>
</dbReference>
<dbReference type="Pfam" id="PF03713">
    <property type="entry name" value="DUF305"/>
    <property type="match status" value="1"/>
</dbReference>
<evidence type="ECO:0000256" key="2">
    <source>
        <dbReference type="SAM" id="SignalP"/>
    </source>
</evidence>
<feature type="signal peptide" evidence="2">
    <location>
        <begin position="1"/>
        <end position="27"/>
    </location>
</feature>
<keyword evidence="5" id="KW-1185">Reference proteome</keyword>
<dbReference type="RefSeq" id="WP_245849038.1">
    <property type="nucleotide sequence ID" value="NZ_JACKRZ010000369.1"/>
</dbReference>
<accession>A0A1X1ZIM6</accession>
<evidence type="ECO:0000256" key="1">
    <source>
        <dbReference type="SAM" id="MobiDB-lite"/>
    </source>
</evidence>
<dbReference type="Proteomes" id="UP000193529">
    <property type="component" value="Unassembled WGS sequence"/>
</dbReference>
<comment type="caution">
    <text evidence="4">The sequence shown here is derived from an EMBL/GenBank/DDBJ whole genome shotgun (WGS) entry which is preliminary data.</text>
</comment>
<evidence type="ECO:0000313" key="4">
    <source>
        <dbReference type="EMBL" id="ORW23223.1"/>
    </source>
</evidence>
<proteinExistence type="predicted"/>